<reference evidence="1 2" key="1">
    <citation type="journal article" date="2019" name="Int. J. Syst. Evol. Microbiol.">
        <title>The Global Catalogue of Microorganisms (GCM) 10K type strain sequencing project: providing services to taxonomists for standard genome sequencing and annotation.</title>
        <authorList>
            <consortium name="The Broad Institute Genomics Platform"/>
            <consortium name="The Broad Institute Genome Sequencing Center for Infectious Disease"/>
            <person name="Wu L."/>
            <person name="Ma J."/>
        </authorList>
    </citation>
    <scope>NUCLEOTIDE SEQUENCE [LARGE SCALE GENOMIC DNA]</scope>
    <source>
        <strain evidence="1 2">JCM 6242</strain>
    </source>
</reference>
<organism evidence="1 2">
    <name type="scientific">Streptosporangium fragile</name>
    <dbReference type="NCBI Taxonomy" id="46186"/>
    <lineage>
        <taxon>Bacteria</taxon>
        <taxon>Bacillati</taxon>
        <taxon>Actinomycetota</taxon>
        <taxon>Actinomycetes</taxon>
        <taxon>Streptosporangiales</taxon>
        <taxon>Streptosporangiaceae</taxon>
        <taxon>Streptosporangium</taxon>
    </lineage>
</organism>
<accession>A0ABN3WBK1</accession>
<keyword evidence="2" id="KW-1185">Reference proteome</keyword>
<gene>
    <name evidence="1" type="ORF">GCM10010517_73520</name>
</gene>
<proteinExistence type="predicted"/>
<dbReference type="Proteomes" id="UP001500831">
    <property type="component" value="Unassembled WGS sequence"/>
</dbReference>
<name>A0ABN3WBK1_9ACTN</name>
<dbReference type="EMBL" id="BAAAVI010000089">
    <property type="protein sequence ID" value="GAA2907151.1"/>
    <property type="molecule type" value="Genomic_DNA"/>
</dbReference>
<evidence type="ECO:0000313" key="2">
    <source>
        <dbReference type="Proteomes" id="UP001500831"/>
    </source>
</evidence>
<protein>
    <submittedName>
        <fullName evidence="1">Uncharacterized protein</fullName>
    </submittedName>
</protein>
<sequence length="61" mass="6548">MLSPATYVIGETTKAVLWTTASGSVKSVAVAVTRVTKLIHRDIVDPIRSVFCGAFRVLGRT</sequence>
<comment type="caution">
    <text evidence="1">The sequence shown here is derived from an EMBL/GenBank/DDBJ whole genome shotgun (WGS) entry which is preliminary data.</text>
</comment>
<evidence type="ECO:0000313" key="1">
    <source>
        <dbReference type="EMBL" id="GAA2907151.1"/>
    </source>
</evidence>